<dbReference type="AlphaFoldDB" id="D1PBR6"/>
<comment type="caution">
    <text evidence="1">The sequence shown here is derived from an EMBL/GenBank/DDBJ whole genome shotgun (WGS) entry which is preliminary data.</text>
</comment>
<keyword evidence="2" id="KW-1185">Reference proteome</keyword>
<sequence length="41" mass="4531">MLKSEVGESRRAPAESFLSAGARFRFRPSLPPVSRKQPTSV</sequence>
<dbReference type="EMBL" id="ACBX02000012">
    <property type="protein sequence ID" value="EFB35742.1"/>
    <property type="molecule type" value="Genomic_DNA"/>
</dbReference>
<gene>
    <name evidence="1" type="ORF">PREVCOP_04646</name>
</gene>
<dbReference type="Proteomes" id="UP000004477">
    <property type="component" value="Unassembled WGS sequence"/>
</dbReference>
<evidence type="ECO:0000313" key="1">
    <source>
        <dbReference type="EMBL" id="EFB35742.1"/>
    </source>
</evidence>
<dbReference type="STRING" id="537011.PREVCOP_04646"/>
<reference evidence="1" key="1">
    <citation type="submission" date="2009-11" db="EMBL/GenBank/DDBJ databases">
        <authorList>
            <person name="Weinstock G."/>
            <person name="Sodergren E."/>
            <person name="Clifton S."/>
            <person name="Fulton L."/>
            <person name="Fulton B."/>
            <person name="Courtney L."/>
            <person name="Fronick C."/>
            <person name="Harrison M."/>
            <person name="Strong C."/>
            <person name="Farmer C."/>
            <person name="Delahaunty K."/>
            <person name="Markovic C."/>
            <person name="Hall O."/>
            <person name="Minx P."/>
            <person name="Tomlinson C."/>
            <person name="Mitreva M."/>
            <person name="Nelson J."/>
            <person name="Hou S."/>
            <person name="Wollam A."/>
            <person name="Pepin K.H."/>
            <person name="Johnson M."/>
            <person name="Bhonagiri V."/>
            <person name="Nash W.E."/>
            <person name="Warren W."/>
            <person name="Chinwalla A."/>
            <person name="Mardis E.R."/>
            <person name="Wilson R.K."/>
        </authorList>
    </citation>
    <scope>NUCLEOTIDE SEQUENCE [LARGE SCALE GENOMIC DNA]</scope>
    <source>
        <strain evidence="1">DSM 18205</strain>
    </source>
</reference>
<proteinExistence type="predicted"/>
<dbReference type="PaxDb" id="537011-PREVCOP_04646"/>
<organism evidence="1 2">
    <name type="scientific">Segatella copri DSM 18205</name>
    <dbReference type="NCBI Taxonomy" id="537011"/>
    <lineage>
        <taxon>Bacteria</taxon>
        <taxon>Pseudomonadati</taxon>
        <taxon>Bacteroidota</taxon>
        <taxon>Bacteroidia</taxon>
        <taxon>Bacteroidales</taxon>
        <taxon>Prevotellaceae</taxon>
        <taxon>Segatella</taxon>
    </lineage>
</organism>
<accession>D1PBR6</accession>
<dbReference type="HOGENOM" id="CLU_3274459_0_0_10"/>
<evidence type="ECO:0000313" key="2">
    <source>
        <dbReference type="Proteomes" id="UP000004477"/>
    </source>
</evidence>
<protein>
    <submittedName>
        <fullName evidence="1">Uncharacterized protein</fullName>
    </submittedName>
</protein>
<name>D1PBR6_9BACT</name>